<gene>
    <name evidence="3" type="ORF">LCGC14_1462480</name>
</gene>
<accession>A0A0F9JFB8</accession>
<dbReference type="AlphaFoldDB" id="A0A0F9JFB8"/>
<sequence length="174" mass="20018">MSGVVYTEKETEFIKNNMNEMTNVEMGDVLGRGKASIRNRIVRGGFKRSEEAIRKFRVEIGGKKGGRKGGLKSRKRIKFKRVPCRYPELGECWECISHRLNHGYPRINRNQKGYRMSRYIWEKTYGPIPEGKCVLHKCDNRACISPGHLFLGTKKDNAQDAARKGRMGRKKKVA</sequence>
<dbReference type="Gene3D" id="3.90.75.20">
    <property type="match status" value="1"/>
</dbReference>
<dbReference type="Pfam" id="PF13392">
    <property type="entry name" value="HNH_3"/>
    <property type="match status" value="1"/>
</dbReference>
<protein>
    <recommendedName>
        <fullName evidence="2">HNH nuclease domain-containing protein</fullName>
    </recommendedName>
</protein>
<feature type="domain" description="HNH nuclease" evidence="2">
    <location>
        <begin position="116"/>
        <end position="159"/>
    </location>
</feature>
<evidence type="ECO:0000256" key="1">
    <source>
        <dbReference type="SAM" id="MobiDB-lite"/>
    </source>
</evidence>
<dbReference type="EMBL" id="LAZR01010197">
    <property type="protein sequence ID" value="KKM68283.1"/>
    <property type="molecule type" value="Genomic_DNA"/>
</dbReference>
<dbReference type="InterPro" id="IPR003615">
    <property type="entry name" value="HNH_nuc"/>
</dbReference>
<comment type="caution">
    <text evidence="3">The sequence shown here is derived from an EMBL/GenBank/DDBJ whole genome shotgun (WGS) entry which is preliminary data.</text>
</comment>
<dbReference type="InterPro" id="IPR044925">
    <property type="entry name" value="His-Me_finger_sf"/>
</dbReference>
<feature type="compositionally biased region" description="Basic residues" evidence="1">
    <location>
        <begin position="164"/>
        <end position="174"/>
    </location>
</feature>
<evidence type="ECO:0000313" key="3">
    <source>
        <dbReference type="EMBL" id="KKM68283.1"/>
    </source>
</evidence>
<name>A0A0F9JFB8_9ZZZZ</name>
<reference evidence="3" key="1">
    <citation type="journal article" date="2015" name="Nature">
        <title>Complex archaea that bridge the gap between prokaryotes and eukaryotes.</title>
        <authorList>
            <person name="Spang A."/>
            <person name="Saw J.H."/>
            <person name="Jorgensen S.L."/>
            <person name="Zaremba-Niedzwiedzka K."/>
            <person name="Martijn J."/>
            <person name="Lind A.E."/>
            <person name="van Eijk R."/>
            <person name="Schleper C."/>
            <person name="Guy L."/>
            <person name="Ettema T.J."/>
        </authorList>
    </citation>
    <scope>NUCLEOTIDE SEQUENCE</scope>
</reference>
<evidence type="ECO:0000259" key="2">
    <source>
        <dbReference type="Pfam" id="PF13392"/>
    </source>
</evidence>
<proteinExistence type="predicted"/>
<feature type="region of interest" description="Disordered" evidence="1">
    <location>
        <begin position="155"/>
        <end position="174"/>
    </location>
</feature>
<dbReference type="SUPFAM" id="SSF54060">
    <property type="entry name" value="His-Me finger endonucleases"/>
    <property type="match status" value="1"/>
</dbReference>
<organism evidence="3">
    <name type="scientific">marine sediment metagenome</name>
    <dbReference type="NCBI Taxonomy" id="412755"/>
    <lineage>
        <taxon>unclassified sequences</taxon>
        <taxon>metagenomes</taxon>
        <taxon>ecological metagenomes</taxon>
    </lineage>
</organism>